<keyword evidence="5" id="KW-0805">Transcription regulation</keyword>
<evidence type="ECO:0000313" key="12">
    <source>
        <dbReference type="EMBL" id="KLU20483.1"/>
    </source>
</evidence>
<dbReference type="FunFam" id="3.40.50.2300:FF:000001">
    <property type="entry name" value="DNA-binding response regulator PhoB"/>
    <property type="match status" value="1"/>
</dbReference>
<dbReference type="InterPro" id="IPR036388">
    <property type="entry name" value="WH-like_DNA-bd_sf"/>
</dbReference>
<dbReference type="InterPro" id="IPR001789">
    <property type="entry name" value="Sig_transdc_resp-reg_receiver"/>
</dbReference>
<keyword evidence="7" id="KW-0804">Transcription</keyword>
<evidence type="ECO:0000256" key="3">
    <source>
        <dbReference type="ARBA" id="ARBA00022553"/>
    </source>
</evidence>
<dbReference type="PANTHER" id="PTHR48111">
    <property type="entry name" value="REGULATOR OF RPOS"/>
    <property type="match status" value="1"/>
</dbReference>
<dbReference type="Gene3D" id="6.10.250.690">
    <property type="match status" value="1"/>
</dbReference>
<evidence type="ECO:0000256" key="5">
    <source>
        <dbReference type="ARBA" id="ARBA00023015"/>
    </source>
</evidence>
<dbReference type="GO" id="GO:0032993">
    <property type="term" value="C:protein-DNA complex"/>
    <property type="evidence" value="ECO:0007669"/>
    <property type="project" value="TreeGrafter"/>
</dbReference>
<keyword evidence="4" id="KW-0902">Two-component regulatory system</keyword>
<dbReference type="Pfam" id="PF00072">
    <property type="entry name" value="Response_reg"/>
    <property type="match status" value="1"/>
</dbReference>
<evidence type="ECO:0000256" key="9">
    <source>
        <dbReference type="PROSITE-ProRule" id="PRU01091"/>
    </source>
</evidence>
<evidence type="ECO:0000313" key="13">
    <source>
        <dbReference type="Proteomes" id="UP000035963"/>
    </source>
</evidence>
<comment type="caution">
    <text evidence="12">The sequence shown here is derived from an EMBL/GenBank/DDBJ whole genome shotgun (WGS) entry which is preliminary data.</text>
</comment>
<dbReference type="PROSITE" id="PS50110">
    <property type="entry name" value="RESPONSE_REGULATORY"/>
    <property type="match status" value="1"/>
</dbReference>
<dbReference type="PATRIC" id="fig|908627.4.peg.9191"/>
<name>A0A0J1FL94_9BURK</name>
<evidence type="ECO:0000259" key="11">
    <source>
        <dbReference type="PROSITE" id="PS51755"/>
    </source>
</evidence>
<dbReference type="CDD" id="cd00383">
    <property type="entry name" value="trans_reg_C"/>
    <property type="match status" value="1"/>
</dbReference>
<dbReference type="GO" id="GO:0000156">
    <property type="term" value="F:phosphorelay response regulator activity"/>
    <property type="evidence" value="ECO:0007669"/>
    <property type="project" value="TreeGrafter"/>
</dbReference>
<dbReference type="InterPro" id="IPR001867">
    <property type="entry name" value="OmpR/PhoB-type_DNA-bd"/>
</dbReference>
<organism evidence="12 13">
    <name type="scientific">Caballeronia mineralivorans PML1(12)</name>
    <dbReference type="NCBI Taxonomy" id="908627"/>
    <lineage>
        <taxon>Bacteria</taxon>
        <taxon>Pseudomonadati</taxon>
        <taxon>Pseudomonadota</taxon>
        <taxon>Betaproteobacteria</taxon>
        <taxon>Burkholderiales</taxon>
        <taxon>Burkholderiaceae</taxon>
        <taxon>Caballeronia</taxon>
    </lineage>
</organism>
<accession>A0A0J1FL94</accession>
<feature type="domain" description="Response regulatory" evidence="10">
    <location>
        <begin position="6"/>
        <end position="119"/>
    </location>
</feature>
<dbReference type="Gene3D" id="1.10.10.10">
    <property type="entry name" value="Winged helix-like DNA-binding domain superfamily/Winged helix DNA-binding domain"/>
    <property type="match status" value="1"/>
</dbReference>
<proteinExistence type="predicted"/>
<dbReference type="GO" id="GO:0000976">
    <property type="term" value="F:transcription cis-regulatory region binding"/>
    <property type="evidence" value="ECO:0007669"/>
    <property type="project" value="TreeGrafter"/>
</dbReference>
<dbReference type="SMART" id="SM00448">
    <property type="entry name" value="REC"/>
    <property type="match status" value="1"/>
</dbReference>
<keyword evidence="3 8" id="KW-0597">Phosphoprotein</keyword>
<dbReference type="SMART" id="SM00862">
    <property type="entry name" value="Trans_reg_C"/>
    <property type="match status" value="1"/>
</dbReference>
<dbReference type="GO" id="GO:0005829">
    <property type="term" value="C:cytosol"/>
    <property type="evidence" value="ECO:0007669"/>
    <property type="project" value="TreeGrafter"/>
</dbReference>
<dbReference type="AlphaFoldDB" id="A0A0J1FL94"/>
<protein>
    <submittedName>
        <fullName evidence="12">Transcriptional regulator</fullName>
    </submittedName>
</protein>
<keyword evidence="2" id="KW-0963">Cytoplasm</keyword>
<dbReference type="Pfam" id="PF00486">
    <property type="entry name" value="Trans_reg_C"/>
    <property type="match status" value="1"/>
</dbReference>
<evidence type="ECO:0000256" key="8">
    <source>
        <dbReference type="PROSITE-ProRule" id="PRU00169"/>
    </source>
</evidence>
<evidence type="ECO:0000256" key="4">
    <source>
        <dbReference type="ARBA" id="ARBA00023012"/>
    </source>
</evidence>
<dbReference type="InterPro" id="IPR016032">
    <property type="entry name" value="Sig_transdc_resp-reg_C-effctor"/>
</dbReference>
<feature type="DNA-binding region" description="OmpR/PhoB-type" evidence="9">
    <location>
        <begin position="134"/>
        <end position="234"/>
    </location>
</feature>
<dbReference type="PANTHER" id="PTHR48111:SF4">
    <property type="entry name" value="DNA-BINDING DUAL TRANSCRIPTIONAL REGULATOR OMPR"/>
    <property type="match status" value="1"/>
</dbReference>
<dbReference type="Gene3D" id="3.40.50.2300">
    <property type="match status" value="1"/>
</dbReference>
<feature type="domain" description="OmpR/PhoB-type" evidence="11">
    <location>
        <begin position="134"/>
        <end position="234"/>
    </location>
</feature>
<dbReference type="RefSeq" id="WP_047897951.1">
    <property type="nucleotide sequence ID" value="NZ_AEJF01000251.1"/>
</dbReference>
<dbReference type="GO" id="GO:0006355">
    <property type="term" value="P:regulation of DNA-templated transcription"/>
    <property type="evidence" value="ECO:0007669"/>
    <property type="project" value="InterPro"/>
</dbReference>
<evidence type="ECO:0000256" key="7">
    <source>
        <dbReference type="ARBA" id="ARBA00023163"/>
    </source>
</evidence>
<keyword evidence="6 9" id="KW-0238">DNA-binding</keyword>
<dbReference type="OrthoDB" id="165980at2"/>
<evidence type="ECO:0000256" key="1">
    <source>
        <dbReference type="ARBA" id="ARBA00004496"/>
    </source>
</evidence>
<reference evidence="12 13" key="1">
    <citation type="journal article" date="2015" name="Genome Announc.">
        <title>Draft Genome Sequence of Burkholderia sp. Strain PML1(12), an Ectomycorrhizosphere-Inhabiting Bacterium with Effective Mineral-Weathering Ability.</title>
        <authorList>
            <person name="Uroz S."/>
            <person name="Oger P."/>
        </authorList>
    </citation>
    <scope>NUCLEOTIDE SEQUENCE [LARGE SCALE GENOMIC DNA]</scope>
    <source>
        <strain evidence="13">PML1(12)</strain>
    </source>
</reference>
<dbReference type="InterPro" id="IPR039420">
    <property type="entry name" value="WalR-like"/>
</dbReference>
<sequence>MERQETILIVDDDPEIRRLLSDYLTQSGYVARVAADGKDLLQVIERSVIDLVVLDLMMPGRDGLVLCRELRSRSDIPIIMLTSRGGLIDRIVGMEMGADDYLPKPFDPRELLVRIKAVLRRTQGRPRHMRDEGIQSIEFAGWQLDTVARQLTSPTGVVIALSGSEYQLLRVFLDHPNRVLNRDQLTSLLMGKEADPFDRAVDVRVSRLRQRLLEDAREPQIIKTVRSEGYLLAVSVRCNP</sequence>
<dbReference type="FunFam" id="1.10.10.10:FF:000099">
    <property type="entry name" value="Two-component system response regulator TorR"/>
    <property type="match status" value="1"/>
</dbReference>
<keyword evidence="13" id="KW-1185">Reference proteome</keyword>
<comment type="subcellular location">
    <subcellularLocation>
        <location evidence="1">Cytoplasm</location>
    </subcellularLocation>
</comment>
<dbReference type="PROSITE" id="PS51755">
    <property type="entry name" value="OMPR_PHOB"/>
    <property type="match status" value="1"/>
</dbReference>
<dbReference type="Proteomes" id="UP000035963">
    <property type="component" value="Unassembled WGS sequence"/>
</dbReference>
<evidence type="ECO:0000259" key="10">
    <source>
        <dbReference type="PROSITE" id="PS50110"/>
    </source>
</evidence>
<dbReference type="InterPro" id="IPR011006">
    <property type="entry name" value="CheY-like_superfamily"/>
</dbReference>
<gene>
    <name evidence="12" type="ORF">EOS_40935</name>
</gene>
<feature type="modified residue" description="4-aspartylphosphate" evidence="8">
    <location>
        <position position="55"/>
    </location>
</feature>
<dbReference type="SUPFAM" id="SSF52172">
    <property type="entry name" value="CheY-like"/>
    <property type="match status" value="1"/>
</dbReference>
<evidence type="ECO:0000256" key="2">
    <source>
        <dbReference type="ARBA" id="ARBA00022490"/>
    </source>
</evidence>
<evidence type="ECO:0000256" key="6">
    <source>
        <dbReference type="ARBA" id="ARBA00023125"/>
    </source>
</evidence>
<dbReference type="EMBL" id="AEJF01000251">
    <property type="protein sequence ID" value="KLU20483.1"/>
    <property type="molecule type" value="Genomic_DNA"/>
</dbReference>
<dbReference type="SUPFAM" id="SSF46894">
    <property type="entry name" value="C-terminal effector domain of the bipartite response regulators"/>
    <property type="match status" value="1"/>
</dbReference>